<evidence type="ECO:0000256" key="2">
    <source>
        <dbReference type="ARBA" id="ARBA00022525"/>
    </source>
</evidence>
<organism evidence="9 10">
    <name type="scientific">Petromyzon marinus</name>
    <name type="common">Sea lamprey</name>
    <dbReference type="NCBI Taxonomy" id="7757"/>
    <lineage>
        <taxon>Eukaryota</taxon>
        <taxon>Metazoa</taxon>
        <taxon>Chordata</taxon>
        <taxon>Craniata</taxon>
        <taxon>Vertebrata</taxon>
        <taxon>Cyclostomata</taxon>
        <taxon>Hyperoartia</taxon>
        <taxon>Petromyzontiformes</taxon>
        <taxon>Petromyzontidae</taxon>
        <taxon>Petromyzon</taxon>
    </lineage>
</organism>
<dbReference type="PANTHER" id="PTHR22906:SF43">
    <property type="entry name" value="PROPERDIN"/>
    <property type="match status" value="1"/>
</dbReference>
<accession>A0AAJ7TQW7</accession>
<dbReference type="InterPro" id="IPR000884">
    <property type="entry name" value="TSP1_rpt"/>
</dbReference>
<protein>
    <submittedName>
        <fullName evidence="10">Properdin-like</fullName>
    </submittedName>
</protein>
<evidence type="ECO:0000256" key="6">
    <source>
        <dbReference type="SAM" id="MobiDB-lite"/>
    </source>
</evidence>
<comment type="subcellular location">
    <subcellularLocation>
        <location evidence="1">Secreted</location>
    </subcellularLocation>
</comment>
<evidence type="ECO:0000256" key="7">
    <source>
        <dbReference type="SAM" id="SignalP"/>
    </source>
</evidence>
<evidence type="ECO:0000313" key="9">
    <source>
        <dbReference type="Proteomes" id="UP001318040"/>
    </source>
</evidence>
<dbReference type="Gene3D" id="2.20.100.10">
    <property type="entry name" value="Thrombospondin type-1 (TSP1) repeat"/>
    <property type="match status" value="5"/>
</dbReference>
<dbReference type="CTD" id="5199"/>
<feature type="region of interest" description="Disordered" evidence="6">
    <location>
        <begin position="458"/>
        <end position="501"/>
    </location>
</feature>
<dbReference type="SUPFAM" id="SSF82895">
    <property type="entry name" value="TSP-1 type 1 repeat"/>
    <property type="match status" value="5"/>
</dbReference>
<proteinExistence type="predicted"/>
<keyword evidence="9" id="KW-1185">Reference proteome</keyword>
<dbReference type="InterPro" id="IPR054019">
    <property type="entry name" value="CFP_TSR_C"/>
</dbReference>
<evidence type="ECO:0000256" key="5">
    <source>
        <dbReference type="ARBA" id="ARBA00023157"/>
    </source>
</evidence>
<dbReference type="Pfam" id="PF18487">
    <property type="entry name" value="TSR"/>
    <property type="match status" value="1"/>
</dbReference>
<keyword evidence="3 7" id="KW-0732">Signal</keyword>
<keyword evidence="4" id="KW-0677">Repeat</keyword>
<evidence type="ECO:0000313" key="10">
    <source>
        <dbReference type="RefSeq" id="XP_032822551.1"/>
    </source>
</evidence>
<dbReference type="RefSeq" id="XP_032822551.1">
    <property type="nucleotide sequence ID" value="XM_032966660.1"/>
</dbReference>
<dbReference type="Pfam" id="PF00090">
    <property type="entry name" value="TSP_1"/>
    <property type="match status" value="4"/>
</dbReference>
<dbReference type="InterPro" id="IPR036383">
    <property type="entry name" value="TSP1_rpt_sf"/>
</dbReference>
<evidence type="ECO:0000256" key="3">
    <source>
        <dbReference type="ARBA" id="ARBA00022729"/>
    </source>
</evidence>
<feature type="signal peptide" evidence="7">
    <location>
        <begin position="1"/>
        <end position="24"/>
    </location>
</feature>
<gene>
    <name evidence="10" type="primary">LOC116949388</name>
</gene>
<dbReference type="PRINTS" id="PR01705">
    <property type="entry name" value="TSP1REPEAT"/>
</dbReference>
<dbReference type="InterPro" id="IPR049536">
    <property type="entry name" value="CFP_TSR-0"/>
</dbReference>
<dbReference type="PANTHER" id="PTHR22906">
    <property type="entry name" value="PROPERDIN"/>
    <property type="match status" value="1"/>
</dbReference>
<feature type="chain" id="PRO_5042469721" evidence="7">
    <location>
        <begin position="25"/>
        <end position="501"/>
    </location>
</feature>
<dbReference type="InterPro" id="IPR017878">
    <property type="entry name" value="TB_dom"/>
</dbReference>
<dbReference type="FunFam" id="2.20.100.10:FF:000001">
    <property type="entry name" value="semaphorin-5A isoform X1"/>
    <property type="match status" value="1"/>
</dbReference>
<keyword evidence="2" id="KW-0964">Secreted</keyword>
<dbReference type="SMART" id="SM00209">
    <property type="entry name" value="TSP1"/>
    <property type="match status" value="6"/>
</dbReference>
<dbReference type="InterPro" id="IPR052065">
    <property type="entry name" value="Compl_asym_regulator"/>
</dbReference>
<dbReference type="PROSITE" id="PS51364">
    <property type="entry name" value="TB"/>
    <property type="match status" value="1"/>
</dbReference>
<dbReference type="Proteomes" id="UP001318040">
    <property type="component" value="Chromosome 36"/>
</dbReference>
<dbReference type="Pfam" id="PF22195">
    <property type="entry name" value="TSP1_CFP_C"/>
    <property type="match status" value="1"/>
</dbReference>
<evidence type="ECO:0000256" key="4">
    <source>
        <dbReference type="ARBA" id="ARBA00022737"/>
    </source>
</evidence>
<dbReference type="KEGG" id="pmrn:116949388"/>
<evidence type="ECO:0000259" key="8">
    <source>
        <dbReference type="PROSITE" id="PS51364"/>
    </source>
</evidence>
<evidence type="ECO:0000256" key="1">
    <source>
        <dbReference type="ARBA" id="ARBA00004613"/>
    </source>
</evidence>
<keyword evidence="5" id="KW-1015">Disulfide bond</keyword>
<feature type="domain" description="TB" evidence="8">
    <location>
        <begin position="29"/>
        <end position="75"/>
    </location>
</feature>
<name>A0AAJ7TQW7_PETMA</name>
<reference evidence="10" key="1">
    <citation type="submission" date="2025-08" db="UniProtKB">
        <authorList>
            <consortium name="RefSeq"/>
        </authorList>
    </citation>
    <scope>IDENTIFICATION</scope>
    <source>
        <tissue evidence="10">Sperm</tissue>
    </source>
</reference>
<dbReference type="PROSITE" id="PS50092">
    <property type="entry name" value="TSP1"/>
    <property type="match status" value="6"/>
</dbReference>
<sequence length="501" mass="53487">MSLTVEAAWLWLPVIAALVSTGAAQPASGACYTEVDPRTGVCSKELLLGHKTSQEACCRNPTFGFAPQGRACAACRKAFQSAWSDWSPCSASCGSGVSSRAKVCIGTGACNELHPLDQRFQVRICNAGVCCPVRGAWGSWGQWSACSVTCEAGQKRRTRTCEGAHACGVRCDGPGSESVACQTGQICPTHGAWGSWLSWGECSKTCRDDGAVRRRSRACDSPAPSLAPAGSQCPGASQDTGPCLDLDPCPVDGAWGGWSGWSGCSVTCGLGTRVHTRLCDSPAPRYGGRLCPGSEDGRQSQAELCDSHNKCPADGKWTEWSSWSTCMSNTPYENRCRPRVGKQTMQRICMGQEEEGTACIGEGFIIRACYNLENCTARELKVKNPEWGEWGEWSLCQPPCGQCSISVRRRVCKTPLPSWKTVKEVANNENIPITFWGTPAEECTPRNDAEEKRRCPALPACPRGVKDGCNGAPKPTKPPCDGGSGDENASGDNPSDVDCEN</sequence>
<dbReference type="AlphaFoldDB" id="A0AAJ7TQW7"/>